<dbReference type="NCBIfam" id="TIGR02887">
    <property type="entry name" value="spore_ger_x_C"/>
    <property type="match status" value="1"/>
</dbReference>
<feature type="domain" description="Spore germination protein N-terminal" evidence="9">
    <location>
        <begin position="27"/>
        <end position="217"/>
    </location>
</feature>
<evidence type="ECO:0000259" key="9">
    <source>
        <dbReference type="Pfam" id="PF25198"/>
    </source>
</evidence>
<keyword evidence="4" id="KW-0732">Signal</keyword>
<dbReference type="InterPro" id="IPR046953">
    <property type="entry name" value="Spore_GerAC-like_C"/>
</dbReference>
<comment type="caution">
    <text evidence="10">The sequence shown here is derived from an EMBL/GenBank/DDBJ whole genome shotgun (WGS) entry which is preliminary data.</text>
</comment>
<gene>
    <name evidence="10" type="ORF">ACE41H_17700</name>
</gene>
<dbReference type="InterPro" id="IPR057336">
    <property type="entry name" value="GerAC_N"/>
</dbReference>
<evidence type="ECO:0000256" key="6">
    <source>
        <dbReference type="ARBA" id="ARBA00023139"/>
    </source>
</evidence>
<keyword evidence="3" id="KW-0309">Germination</keyword>
<sequence length="401" mass="44436">MIKFRSGLTAMTTLLLCSTLTGCWSSSPIEERNLEVGIALDTGTQSREEKRLQKRGGGYPKQELIRRTVQFELPEAQGGSGSKDGPSQAKNFYNLEETGDSMMEITRETYLQTNSPAGFHLKTIIISSSLLSRIPMYELLDYFLRDNDIRLSLLIMISTGTASDVLEKTTVPGKVPTLALKDLFDNRKRNSRMAKPLPLAKIIGPLKSNQSFILPNVITTDHEIKVAGAGVIKGKTQKYAGFLSETEVEGLQWIKGDIAGGIVKETDPQSGKIIEYEIKSAKSKIQAIIDGDDISFHVHMTSNGRIAESFKPAKNSGNNRLMAQETKWVEEKVNELAHNAAARMRELRVDVGGFGEALRIQHPEVWKKVKDDWDNAFVNIPVTYSTKIQIEDFGAAAMTVN</sequence>
<dbReference type="InterPro" id="IPR008844">
    <property type="entry name" value="Spore_GerAC-like"/>
</dbReference>
<proteinExistence type="inferred from homology"/>
<protein>
    <submittedName>
        <fullName evidence="10">Ger(X)C family spore germination protein</fullName>
    </submittedName>
</protein>
<evidence type="ECO:0000256" key="4">
    <source>
        <dbReference type="ARBA" id="ARBA00022729"/>
    </source>
</evidence>
<comment type="subcellular location">
    <subcellularLocation>
        <location evidence="1">Membrane</location>
        <topology evidence="1">Lipid-anchor</topology>
    </subcellularLocation>
</comment>
<evidence type="ECO:0000256" key="1">
    <source>
        <dbReference type="ARBA" id="ARBA00004635"/>
    </source>
</evidence>
<dbReference type="PANTHER" id="PTHR35789:SF1">
    <property type="entry name" value="SPORE GERMINATION PROTEIN B3"/>
    <property type="match status" value="1"/>
</dbReference>
<dbReference type="Proteomes" id="UP001580346">
    <property type="component" value="Unassembled WGS sequence"/>
</dbReference>
<evidence type="ECO:0000313" key="10">
    <source>
        <dbReference type="EMBL" id="MFB5268599.1"/>
    </source>
</evidence>
<evidence type="ECO:0000256" key="7">
    <source>
        <dbReference type="ARBA" id="ARBA00023288"/>
    </source>
</evidence>
<dbReference type="RefSeq" id="WP_375356826.1">
    <property type="nucleotide sequence ID" value="NZ_JBHHMI010000017.1"/>
</dbReference>
<keyword evidence="6" id="KW-0564">Palmitate</keyword>
<dbReference type="EMBL" id="JBHHMI010000017">
    <property type="protein sequence ID" value="MFB5268599.1"/>
    <property type="molecule type" value="Genomic_DNA"/>
</dbReference>
<evidence type="ECO:0000259" key="8">
    <source>
        <dbReference type="Pfam" id="PF05504"/>
    </source>
</evidence>
<accession>A0ABV5AZ25</accession>
<comment type="similarity">
    <text evidence="2">Belongs to the GerABKC lipoprotein family.</text>
</comment>
<evidence type="ECO:0000256" key="2">
    <source>
        <dbReference type="ARBA" id="ARBA00007886"/>
    </source>
</evidence>
<organism evidence="10 11">
    <name type="scientific">Paenibacillus enshidis</name>
    <dbReference type="NCBI Taxonomy" id="1458439"/>
    <lineage>
        <taxon>Bacteria</taxon>
        <taxon>Bacillati</taxon>
        <taxon>Bacillota</taxon>
        <taxon>Bacilli</taxon>
        <taxon>Bacillales</taxon>
        <taxon>Paenibacillaceae</taxon>
        <taxon>Paenibacillus</taxon>
    </lineage>
</organism>
<name>A0ABV5AZ25_9BACL</name>
<dbReference type="Pfam" id="PF25198">
    <property type="entry name" value="Spore_GerAC_N"/>
    <property type="match status" value="1"/>
</dbReference>
<keyword evidence="5" id="KW-0472">Membrane</keyword>
<dbReference type="InterPro" id="IPR038501">
    <property type="entry name" value="Spore_GerAC_C_sf"/>
</dbReference>
<dbReference type="PROSITE" id="PS51257">
    <property type="entry name" value="PROKAR_LIPOPROTEIN"/>
    <property type="match status" value="1"/>
</dbReference>
<evidence type="ECO:0000313" key="11">
    <source>
        <dbReference type="Proteomes" id="UP001580346"/>
    </source>
</evidence>
<evidence type="ECO:0000256" key="3">
    <source>
        <dbReference type="ARBA" id="ARBA00022544"/>
    </source>
</evidence>
<reference evidence="10 11" key="1">
    <citation type="submission" date="2024-09" db="EMBL/GenBank/DDBJ databases">
        <title>Paenibacillus zeirhizospherea sp. nov., isolated from surface of the maize (Zea mays) roots in a horticulture field, Hungary.</title>
        <authorList>
            <person name="Marton D."/>
            <person name="Farkas M."/>
            <person name="Bedics A."/>
            <person name="Toth E."/>
            <person name="Tancsics A."/>
            <person name="Boka K."/>
            <person name="Maroti G."/>
            <person name="Kriszt B."/>
            <person name="Cserhati M."/>
        </authorList>
    </citation>
    <scope>NUCLEOTIDE SEQUENCE [LARGE SCALE GENOMIC DNA]</scope>
    <source>
        <strain evidence="10 11">KCTC 33519</strain>
    </source>
</reference>
<evidence type="ECO:0000256" key="5">
    <source>
        <dbReference type="ARBA" id="ARBA00023136"/>
    </source>
</evidence>
<dbReference type="PANTHER" id="PTHR35789">
    <property type="entry name" value="SPORE GERMINATION PROTEIN B3"/>
    <property type="match status" value="1"/>
</dbReference>
<keyword evidence="11" id="KW-1185">Reference proteome</keyword>
<feature type="domain" description="Spore germination GerAC-like C-terminal" evidence="8">
    <location>
        <begin position="228"/>
        <end position="394"/>
    </location>
</feature>
<dbReference type="Pfam" id="PF05504">
    <property type="entry name" value="Spore_GerAC"/>
    <property type="match status" value="1"/>
</dbReference>
<keyword evidence="7" id="KW-0449">Lipoprotein</keyword>
<dbReference type="Gene3D" id="3.30.300.210">
    <property type="entry name" value="Nutrient germinant receptor protein C, domain 3"/>
    <property type="match status" value="1"/>
</dbReference>